<sequence>MREFNVITEFKNSINANNIEIYIYKMRVRDFENKHNENYDIVKELIKLNNNPTIIFYEQYIASFIEIQNWGSEKYIDVEKRIITLDSNEKKILERLLLKEIKDSIDKEKYKVIKNSIYINKPVYYEKGIKIDRYFNFDININCNNEIIIGFDAKHIFEYINTLECEIKNDNVKIGDKVKDYFYNLTYEYVGIAPFTISEANEYMGCSIIDYYENKNQGYIVNKLPKDMKAVLVKNNKNSIFPYIPSRLKKVCRFENLPQNVLKDFNNRVKQKTNEKMQFMVSEVINIVKNSEHINVEKINMLCGNIGYKLKDLQHPDLLFGNSRAQKYPLYGLKNFGVYENKTIEIKYFIDPILAKNNINLKKVIKFCDELECFSNMLGVKLDRVKLKDKVNFKEIKIDNEDIFSYELKKIASNYNETTIVILSEENLSKYYNIIKKTFSGGNEIPTQCIGFDTLSYNEKNKDSIFFNILLGIYAKSGIQPWILKEKLNSDCFIGLDVSRENKVNKAGVIQVVGKDGKVLKTKVISASQSGEKIKLETLKEIVFEAVGSYENAYGCRPKHITFHRDGISREELENLKNTMNNLGIEFDYIEITKGINRRIATISDDKQWKTVMGRCYYKDDSAFICTTKPYEGMGMAQPIRIRRVFGSLDIEKIVEDAYKLTFMHVGAISKVRLPITTYYADLSSTYGNRDLIPSNIDTNCLYFI</sequence>
<dbReference type="Proteomes" id="UP000662088">
    <property type="component" value="Unassembled WGS sequence"/>
</dbReference>
<dbReference type="InterPro" id="IPR012337">
    <property type="entry name" value="RNaseH-like_sf"/>
</dbReference>
<feature type="domain" description="Piwi" evidence="3">
    <location>
        <begin position="418"/>
        <end position="693"/>
    </location>
</feature>
<keyword evidence="5" id="KW-1185">Reference proteome</keyword>
<dbReference type="SUPFAM" id="SSF53098">
    <property type="entry name" value="Ribonuclease H-like"/>
    <property type="match status" value="1"/>
</dbReference>
<dbReference type="EMBL" id="JACOOQ010000008">
    <property type="protein sequence ID" value="MBC5640018.1"/>
    <property type="molecule type" value="Genomic_DNA"/>
</dbReference>
<evidence type="ECO:0000313" key="5">
    <source>
        <dbReference type="Proteomes" id="UP000662088"/>
    </source>
</evidence>
<dbReference type="InterPro" id="IPR003165">
    <property type="entry name" value="Piwi"/>
</dbReference>
<comment type="similarity">
    <text evidence="1">Belongs to the argonaute family. Long pAgo subfamily.</text>
</comment>
<evidence type="ECO:0000256" key="1">
    <source>
        <dbReference type="ARBA" id="ARBA00035012"/>
    </source>
</evidence>
<dbReference type="Gene3D" id="3.30.420.10">
    <property type="entry name" value="Ribonuclease H-like superfamily/Ribonuclease H"/>
    <property type="match status" value="1"/>
</dbReference>
<dbReference type="SMART" id="SM00950">
    <property type="entry name" value="Piwi"/>
    <property type="match status" value="1"/>
</dbReference>
<accession>A0A8I0A4T0</accession>
<gene>
    <name evidence="4" type="ORF">H8R92_06135</name>
</gene>
<dbReference type="Gene3D" id="3.40.50.2300">
    <property type="match status" value="1"/>
</dbReference>
<evidence type="ECO:0000256" key="2">
    <source>
        <dbReference type="ARBA" id="ARBA00035032"/>
    </source>
</evidence>
<dbReference type="AlphaFoldDB" id="A0A8I0A4T0"/>
<comment type="caution">
    <text evidence="4">The sequence shown here is derived from an EMBL/GenBank/DDBJ whole genome shotgun (WGS) entry which is preliminary data.</text>
</comment>
<dbReference type="InterPro" id="IPR036397">
    <property type="entry name" value="RNaseH_sf"/>
</dbReference>
<organism evidence="4 5">
    <name type="scientific">Clostridium lentum</name>
    <dbReference type="NCBI Taxonomy" id="2763037"/>
    <lineage>
        <taxon>Bacteria</taxon>
        <taxon>Bacillati</taxon>
        <taxon>Bacillota</taxon>
        <taxon>Clostridia</taxon>
        <taxon>Eubacteriales</taxon>
        <taxon>Clostridiaceae</taxon>
        <taxon>Clostridium</taxon>
    </lineage>
</organism>
<dbReference type="PANTHER" id="PTHR22891">
    <property type="entry name" value="EUKARYOTIC TRANSLATION INITIATION FACTOR 2C"/>
    <property type="match status" value="1"/>
</dbReference>
<evidence type="ECO:0000259" key="3">
    <source>
        <dbReference type="PROSITE" id="PS50822"/>
    </source>
</evidence>
<dbReference type="PROSITE" id="PS50822">
    <property type="entry name" value="PIWI"/>
    <property type="match status" value="1"/>
</dbReference>
<dbReference type="Pfam" id="PF02171">
    <property type="entry name" value="Piwi"/>
    <property type="match status" value="1"/>
</dbReference>
<name>A0A8I0A4T0_9CLOT</name>
<proteinExistence type="inferred from homology"/>
<evidence type="ECO:0000313" key="4">
    <source>
        <dbReference type="EMBL" id="MBC5640018.1"/>
    </source>
</evidence>
<dbReference type="GO" id="GO:0003676">
    <property type="term" value="F:nucleic acid binding"/>
    <property type="evidence" value="ECO:0007669"/>
    <property type="project" value="InterPro"/>
</dbReference>
<dbReference type="RefSeq" id="WP_186834978.1">
    <property type="nucleotide sequence ID" value="NZ_JACOOQ010000008.1"/>
</dbReference>
<reference evidence="4" key="1">
    <citation type="submission" date="2020-08" db="EMBL/GenBank/DDBJ databases">
        <title>Genome public.</title>
        <authorList>
            <person name="Liu C."/>
            <person name="Sun Q."/>
        </authorList>
    </citation>
    <scope>NUCLEOTIDE SEQUENCE</scope>
    <source>
        <strain evidence="4">NSJ-42</strain>
    </source>
</reference>
<protein>
    <recommendedName>
        <fullName evidence="2">Protein argonaute</fullName>
    </recommendedName>
</protein>